<evidence type="ECO:0000256" key="3">
    <source>
        <dbReference type="ARBA" id="ARBA00023122"/>
    </source>
</evidence>
<keyword evidence="2" id="KW-0677">Repeat</keyword>
<feature type="domain" description="CBS" evidence="5">
    <location>
        <begin position="40"/>
        <end position="99"/>
    </location>
</feature>
<comment type="similarity">
    <text evidence="1">Belongs to the UPF0053 family. Hemolysin C subfamily.</text>
</comment>
<dbReference type="CDD" id="cd04590">
    <property type="entry name" value="CBS_pair_CorC_HlyC_assoc"/>
    <property type="match status" value="1"/>
</dbReference>
<evidence type="ECO:0000313" key="6">
    <source>
        <dbReference type="EMBL" id="BDB96585.1"/>
    </source>
</evidence>
<evidence type="ECO:0000313" key="7">
    <source>
        <dbReference type="Proteomes" id="UP001320209"/>
    </source>
</evidence>
<evidence type="ECO:0000256" key="2">
    <source>
        <dbReference type="ARBA" id="ARBA00022737"/>
    </source>
</evidence>
<dbReference type="PROSITE" id="PS51371">
    <property type="entry name" value="CBS"/>
    <property type="match status" value="2"/>
</dbReference>
<dbReference type="InterPro" id="IPR000644">
    <property type="entry name" value="CBS_dom"/>
</dbReference>
<keyword evidence="3 4" id="KW-0129">CBS domain</keyword>
<reference evidence="6" key="1">
    <citation type="submission" date="2021-10" db="EMBL/GenBank/DDBJ databases">
        <title>Genome Sequence of The Candidatus Hydrogeosomobacter endosymbioticus, an Intracellular Bacterial Symbiont of the Anaerobic Ciliate GW7.</title>
        <authorList>
            <person name="Shiohama Y."/>
            <person name="Shinzato N."/>
        </authorList>
    </citation>
    <scope>NUCLEOTIDE SEQUENCE [LARGE SCALE GENOMIC DNA]</scope>
    <source>
        <strain evidence="6">200920</strain>
    </source>
</reference>
<dbReference type="Proteomes" id="UP001320209">
    <property type="component" value="Chromosome"/>
</dbReference>
<dbReference type="InterPro" id="IPR046342">
    <property type="entry name" value="CBS_dom_sf"/>
</dbReference>
<dbReference type="PANTHER" id="PTHR22777">
    <property type="entry name" value="HEMOLYSIN-RELATED"/>
    <property type="match status" value="1"/>
</dbReference>
<dbReference type="EMBL" id="AP025225">
    <property type="protein sequence ID" value="BDB96585.1"/>
    <property type="molecule type" value="Genomic_DNA"/>
</dbReference>
<evidence type="ECO:0000256" key="4">
    <source>
        <dbReference type="PROSITE-ProRule" id="PRU00703"/>
    </source>
</evidence>
<dbReference type="InterPro" id="IPR005170">
    <property type="entry name" value="Transptr-assoc_dom"/>
</dbReference>
<evidence type="ECO:0000256" key="1">
    <source>
        <dbReference type="ARBA" id="ARBA00006446"/>
    </source>
</evidence>
<gene>
    <name evidence="6" type="ORF">HYD_7180</name>
</gene>
<evidence type="ECO:0000259" key="5">
    <source>
        <dbReference type="PROSITE" id="PS51371"/>
    </source>
</evidence>
<dbReference type="InterPro" id="IPR044751">
    <property type="entry name" value="Ion_transp-like_CBS"/>
</dbReference>
<feature type="domain" description="CBS" evidence="5">
    <location>
        <begin position="103"/>
        <end position="164"/>
    </location>
</feature>
<accession>A0ABN6L8X6</accession>
<keyword evidence="7" id="KW-1185">Reference proteome</keyword>
<protein>
    <recommendedName>
        <fullName evidence="5">CBS domain-containing protein</fullName>
    </recommendedName>
</protein>
<dbReference type="SUPFAM" id="SSF54631">
    <property type="entry name" value="CBS-domain pair"/>
    <property type="match status" value="1"/>
</dbReference>
<dbReference type="Gene3D" id="3.30.465.10">
    <property type="match status" value="1"/>
</dbReference>
<name>A0ABN6L8X6_9PROT</name>
<dbReference type="InterPro" id="IPR036318">
    <property type="entry name" value="FAD-bd_PCMH-like_sf"/>
</dbReference>
<dbReference type="Gene3D" id="3.10.580.10">
    <property type="entry name" value="CBS-domain"/>
    <property type="match status" value="1"/>
</dbReference>
<dbReference type="Pfam" id="PF00571">
    <property type="entry name" value="CBS"/>
    <property type="match status" value="2"/>
</dbReference>
<organism evidence="6 7">
    <name type="scientific">Candidatus Hydrogenosomobacter endosymbioticus</name>
    <dbReference type="NCBI Taxonomy" id="2558174"/>
    <lineage>
        <taxon>Bacteria</taxon>
        <taxon>Pseudomonadati</taxon>
        <taxon>Pseudomonadota</taxon>
        <taxon>Alphaproteobacteria</taxon>
        <taxon>Holosporales</taxon>
        <taxon>Holosporaceae</taxon>
        <taxon>Candidatus Hydrogenosomobacter</taxon>
    </lineage>
</organism>
<sequence length="253" mass="28446">MKSMVKSFKGFFGRFICSSNKNECENLERKILHTPVKEIMVPRSDIVGIQASASFSEVTSMFLKTGHYSLPVYKDSLDHISGVVTMHSQMSIIESQIDEKNWLKHLYPPSFAPASMQIKDALFRLKTRRITLVFIIDEYGGVEGIVSRGTILRAISSISHQDDGDTSEMIISRTPDLIVNGRMSLDSFEDEIGSLFIPKDDKSKVTTVGGWICSFVGRVPLKSEIINHPASGFRFEIRQADSRRVYSIAVEKM</sequence>
<dbReference type="InterPro" id="IPR016169">
    <property type="entry name" value="FAD-bd_PCMH_sub2"/>
</dbReference>
<dbReference type="PANTHER" id="PTHR22777:SF17">
    <property type="entry name" value="UPF0053 PROTEIN SLL0260"/>
    <property type="match status" value="1"/>
</dbReference>
<dbReference type="SUPFAM" id="SSF56176">
    <property type="entry name" value="FAD-binding/transporter-associated domain-like"/>
    <property type="match status" value="1"/>
</dbReference>
<proteinExistence type="inferred from homology"/>
<dbReference type="Pfam" id="PF03471">
    <property type="entry name" value="CorC_HlyC"/>
    <property type="match status" value="1"/>
</dbReference>